<dbReference type="Proteomes" id="UP000319342">
    <property type="component" value="Chromosome"/>
</dbReference>
<dbReference type="Pfam" id="PF25973">
    <property type="entry name" value="BSH_CzcB"/>
    <property type="match status" value="1"/>
</dbReference>
<evidence type="ECO:0000256" key="1">
    <source>
        <dbReference type="ARBA" id="ARBA00009477"/>
    </source>
</evidence>
<reference evidence="6 7" key="1">
    <citation type="submission" date="2019-02" db="EMBL/GenBank/DDBJ databases">
        <title>Deep-cultivation of Planctomycetes and their phenomic and genomic characterization uncovers novel biology.</title>
        <authorList>
            <person name="Wiegand S."/>
            <person name="Jogler M."/>
            <person name="Boedeker C."/>
            <person name="Pinto D."/>
            <person name="Vollmers J."/>
            <person name="Rivas-Marin E."/>
            <person name="Kohn T."/>
            <person name="Peeters S.H."/>
            <person name="Heuer A."/>
            <person name="Rast P."/>
            <person name="Oberbeckmann S."/>
            <person name="Bunk B."/>
            <person name="Jeske O."/>
            <person name="Meyerdierks A."/>
            <person name="Storesund J.E."/>
            <person name="Kallscheuer N."/>
            <person name="Luecker S."/>
            <person name="Lage O.M."/>
            <person name="Pohl T."/>
            <person name="Merkel B.J."/>
            <person name="Hornburger P."/>
            <person name="Mueller R.-W."/>
            <person name="Bruemmer F."/>
            <person name="Labrenz M."/>
            <person name="Spormann A.M."/>
            <person name="Op den Camp H."/>
            <person name="Overmann J."/>
            <person name="Amann R."/>
            <person name="Jetten M.S.M."/>
            <person name="Mascher T."/>
            <person name="Medema M.H."/>
            <person name="Devos D.P."/>
            <person name="Kaster A.-K."/>
            <person name="Ovreas L."/>
            <person name="Rohde M."/>
            <person name="Galperin M.Y."/>
            <person name="Jogler C."/>
        </authorList>
    </citation>
    <scope>NUCLEOTIDE SEQUENCE [LARGE SCALE GENOMIC DNA]</scope>
    <source>
        <strain evidence="6 7">Pla163</strain>
    </source>
</reference>
<feature type="chain" id="PRO_5021715016" evidence="4">
    <location>
        <begin position="32"/>
        <end position="420"/>
    </location>
</feature>
<accession>A0A518CWD4</accession>
<feature type="signal peptide" evidence="4">
    <location>
        <begin position="1"/>
        <end position="31"/>
    </location>
</feature>
<proteinExistence type="inferred from homology"/>
<feature type="coiled-coil region" evidence="2">
    <location>
        <begin position="98"/>
        <end position="139"/>
    </location>
</feature>
<evidence type="ECO:0000256" key="4">
    <source>
        <dbReference type="SAM" id="SignalP"/>
    </source>
</evidence>
<keyword evidence="7" id="KW-1185">Reference proteome</keyword>
<dbReference type="Gene3D" id="2.40.420.20">
    <property type="match status" value="1"/>
</dbReference>
<dbReference type="GO" id="GO:0015562">
    <property type="term" value="F:efflux transmembrane transporter activity"/>
    <property type="evidence" value="ECO:0007669"/>
    <property type="project" value="TreeGrafter"/>
</dbReference>
<keyword evidence="2" id="KW-0175">Coiled coil</keyword>
<feature type="compositionally biased region" description="Low complexity" evidence="3">
    <location>
        <begin position="379"/>
        <end position="388"/>
    </location>
</feature>
<dbReference type="Gene3D" id="2.40.30.170">
    <property type="match status" value="1"/>
</dbReference>
<dbReference type="EMBL" id="CP036290">
    <property type="protein sequence ID" value="QDU83535.1"/>
    <property type="molecule type" value="Genomic_DNA"/>
</dbReference>
<dbReference type="PANTHER" id="PTHR30469">
    <property type="entry name" value="MULTIDRUG RESISTANCE PROTEIN MDTA"/>
    <property type="match status" value="1"/>
</dbReference>
<evidence type="ECO:0000259" key="5">
    <source>
        <dbReference type="Pfam" id="PF25973"/>
    </source>
</evidence>
<name>A0A518CWD4_9BACT</name>
<dbReference type="AlphaFoldDB" id="A0A518CWD4"/>
<comment type="similarity">
    <text evidence="1">Belongs to the membrane fusion protein (MFP) (TC 8.A.1) family.</text>
</comment>
<organism evidence="6 7">
    <name type="scientific">Rohdeia mirabilis</name>
    <dbReference type="NCBI Taxonomy" id="2528008"/>
    <lineage>
        <taxon>Bacteria</taxon>
        <taxon>Pseudomonadati</taxon>
        <taxon>Planctomycetota</taxon>
        <taxon>Planctomycetia</taxon>
        <taxon>Planctomycetia incertae sedis</taxon>
        <taxon>Rohdeia</taxon>
    </lineage>
</organism>
<dbReference type="RefSeq" id="WP_419186262.1">
    <property type="nucleotide sequence ID" value="NZ_CP036290.1"/>
</dbReference>
<keyword evidence="4" id="KW-0732">Signal</keyword>
<dbReference type="Gene3D" id="1.10.287.470">
    <property type="entry name" value="Helix hairpin bin"/>
    <property type="match status" value="1"/>
</dbReference>
<feature type="region of interest" description="Disordered" evidence="3">
    <location>
        <begin position="376"/>
        <end position="420"/>
    </location>
</feature>
<dbReference type="NCBIfam" id="TIGR01730">
    <property type="entry name" value="RND_mfp"/>
    <property type="match status" value="1"/>
</dbReference>
<evidence type="ECO:0000256" key="3">
    <source>
        <dbReference type="SAM" id="MobiDB-lite"/>
    </source>
</evidence>
<gene>
    <name evidence="6" type="primary">mdtA_1</name>
    <name evidence="6" type="ORF">Pla163_06340</name>
</gene>
<evidence type="ECO:0000313" key="6">
    <source>
        <dbReference type="EMBL" id="QDU83535.1"/>
    </source>
</evidence>
<feature type="domain" description="CzcB-like barrel-sandwich hybrid" evidence="5">
    <location>
        <begin position="67"/>
        <end position="217"/>
    </location>
</feature>
<dbReference type="InterPro" id="IPR006143">
    <property type="entry name" value="RND_pump_MFP"/>
</dbReference>
<dbReference type="GO" id="GO:1990281">
    <property type="term" value="C:efflux pump complex"/>
    <property type="evidence" value="ECO:0007669"/>
    <property type="project" value="TreeGrafter"/>
</dbReference>
<dbReference type="PANTHER" id="PTHR30469:SF15">
    <property type="entry name" value="HLYD FAMILY OF SECRETION PROTEINS"/>
    <property type="match status" value="1"/>
</dbReference>
<protein>
    <submittedName>
        <fullName evidence="6">Multidrug resistance protein MdtA</fullName>
    </submittedName>
</protein>
<dbReference type="Gene3D" id="2.40.50.100">
    <property type="match status" value="1"/>
</dbReference>
<sequence length="420" mass="44217" precursor="true">MSLPTLLSRVVSPTSLGVLLAVTCLGAPALAQGGPPPTPVRVDPAVQQEVQNMRRVSGEIRAKRRSMVAAREPGLVAELLAREGQRVKAGEVLARLDASRLEDEHAVLAAELEQSRSSVTEQEALVARAQHDLDVLEELAKRDAVNPKELADARSEVTIEKARLQRASRGIGVLEAQVDRLRQRIADMAPTAPFAGVVVGRRTEVGQWLGAGATIVELVADTELEAFIDVPQAYYGPLSAQTSAVELDVAAAGRRSSDTWRVVPQIDSTARTFPLIVDLADPKGLAPGMSVVAEVPTGERAMHLTVSRDGILRGATGSYVYVVRPGQGEGAPSTAGMAPVDVLFLLGDRAVVRSPAIQPGDQVIVEGNERLYPTAPVRAMGEGEQMPQGGPPQGGGAPEGDEAPEGAAPRDQAPTDGDDQ</sequence>
<dbReference type="InterPro" id="IPR058647">
    <property type="entry name" value="BSH_CzcB-like"/>
</dbReference>
<evidence type="ECO:0000256" key="2">
    <source>
        <dbReference type="SAM" id="Coils"/>
    </source>
</evidence>
<evidence type="ECO:0000313" key="7">
    <source>
        <dbReference type="Proteomes" id="UP000319342"/>
    </source>
</evidence>
<dbReference type="SUPFAM" id="SSF111369">
    <property type="entry name" value="HlyD-like secretion proteins"/>
    <property type="match status" value="1"/>
</dbReference>